<gene>
    <name evidence="3" type="ORF">QFW80_01555</name>
</gene>
<dbReference type="RefSeq" id="WP_280599249.1">
    <property type="nucleotide sequence ID" value="NZ_JARXRN010000016.1"/>
</dbReference>
<feature type="chain" id="PRO_5045289452" evidence="2">
    <location>
        <begin position="27"/>
        <end position="443"/>
    </location>
</feature>
<comment type="caution">
    <text evidence="3">The sequence shown here is derived from an EMBL/GenBank/DDBJ whole genome shotgun (WGS) entry which is preliminary data.</text>
</comment>
<evidence type="ECO:0000313" key="4">
    <source>
        <dbReference type="Proteomes" id="UP001156831"/>
    </source>
</evidence>
<sequence>MPAVVARTFAALLACLAALAAAPAHAAPDHASAMFVFDEARTLCERDGGALWGESLCGPIMIVDPADRTVVANQADPGGVLVERDGAFVGTLPPEAMLANTRVEWSGTAWTQLLWPVPFEPALLRVFLLHEMFHRVQPALGLARGEAGNRHLDTLDGRYLLQLEWRALARALMVDEPGARLGHVTDALAFRHARRDLFEGAGDDETALEINEGLAEYTGVRLGLARDEQRRAFAVYDLARFLDAPSFVRSFAYASGPAYGLLLDAVDPDWRGRLGTDADLGALLAAAHRIDPAHLGDIAPRTRHYDADGALRTAEETRERARRERLSAWRATLVEGPVLVLPLAKPGFQFNPQTLAALDGVGTVYPTLRLTDAWGELVVTDGGAALVHADRTQATVALRPGGDGRSGEGWTLTLAPGWALVPGERAGDSTVARDPAPASPRNR</sequence>
<evidence type="ECO:0000256" key="2">
    <source>
        <dbReference type="SAM" id="SignalP"/>
    </source>
</evidence>
<dbReference type="Proteomes" id="UP001156831">
    <property type="component" value="Unassembled WGS sequence"/>
</dbReference>
<feature type="region of interest" description="Disordered" evidence="1">
    <location>
        <begin position="423"/>
        <end position="443"/>
    </location>
</feature>
<keyword evidence="2" id="KW-0732">Signal</keyword>
<accession>A0ABT6JEV4</accession>
<protein>
    <submittedName>
        <fullName evidence="3">Uncharacterized protein</fullName>
    </submittedName>
</protein>
<reference evidence="3 4" key="1">
    <citation type="submission" date="2023-04" db="EMBL/GenBank/DDBJ databases">
        <title>Luteimonas sp. M1R5S18.</title>
        <authorList>
            <person name="Sun J.-Q."/>
        </authorList>
    </citation>
    <scope>NUCLEOTIDE SEQUENCE [LARGE SCALE GENOMIC DNA]</scope>
    <source>
        <strain evidence="3 4">M1R5S18</strain>
    </source>
</reference>
<evidence type="ECO:0000313" key="3">
    <source>
        <dbReference type="EMBL" id="MDH5829205.1"/>
    </source>
</evidence>
<evidence type="ECO:0000256" key="1">
    <source>
        <dbReference type="SAM" id="MobiDB-lite"/>
    </source>
</evidence>
<organism evidence="3 4">
    <name type="scientific">Luteimonas rhizosphaericola</name>
    <dbReference type="NCBI Taxonomy" id="3042024"/>
    <lineage>
        <taxon>Bacteria</taxon>
        <taxon>Pseudomonadati</taxon>
        <taxon>Pseudomonadota</taxon>
        <taxon>Gammaproteobacteria</taxon>
        <taxon>Lysobacterales</taxon>
        <taxon>Lysobacteraceae</taxon>
        <taxon>Luteimonas</taxon>
    </lineage>
</organism>
<feature type="signal peptide" evidence="2">
    <location>
        <begin position="1"/>
        <end position="26"/>
    </location>
</feature>
<dbReference type="EMBL" id="JARXRN010000016">
    <property type="protein sequence ID" value="MDH5829205.1"/>
    <property type="molecule type" value="Genomic_DNA"/>
</dbReference>
<name>A0ABT6JEV4_9GAMM</name>
<keyword evidence="4" id="KW-1185">Reference proteome</keyword>
<proteinExistence type="predicted"/>